<reference evidence="2 3" key="1">
    <citation type="submission" date="2018-12" db="EMBL/GenBank/DDBJ databases">
        <authorList>
            <person name="Tiukova I."/>
            <person name="Dainat J."/>
        </authorList>
    </citation>
    <scope>NUCLEOTIDE SEQUENCE [LARGE SCALE GENOMIC DNA]</scope>
</reference>
<gene>
    <name evidence="2" type="ORF">BRENAR_LOCUS1421</name>
</gene>
<dbReference type="InParanoid" id="A0A448YIF9"/>
<name>A0A448YIF9_BRENA</name>
<organism evidence="2 3">
    <name type="scientific">Brettanomyces naardenensis</name>
    <name type="common">Yeast</name>
    <dbReference type="NCBI Taxonomy" id="13370"/>
    <lineage>
        <taxon>Eukaryota</taxon>
        <taxon>Fungi</taxon>
        <taxon>Dikarya</taxon>
        <taxon>Ascomycota</taxon>
        <taxon>Saccharomycotina</taxon>
        <taxon>Pichiomycetes</taxon>
        <taxon>Pichiales</taxon>
        <taxon>Pichiaceae</taxon>
        <taxon>Brettanomyces</taxon>
    </lineage>
</organism>
<feature type="region of interest" description="Disordered" evidence="1">
    <location>
        <begin position="25"/>
        <end position="49"/>
    </location>
</feature>
<dbReference type="Proteomes" id="UP000290900">
    <property type="component" value="Unassembled WGS sequence"/>
</dbReference>
<keyword evidence="3" id="KW-1185">Reference proteome</keyword>
<accession>A0A448YIF9</accession>
<evidence type="ECO:0000313" key="2">
    <source>
        <dbReference type="EMBL" id="VEU20686.1"/>
    </source>
</evidence>
<proteinExistence type="predicted"/>
<evidence type="ECO:0000256" key="1">
    <source>
        <dbReference type="SAM" id="MobiDB-lite"/>
    </source>
</evidence>
<evidence type="ECO:0000313" key="3">
    <source>
        <dbReference type="Proteomes" id="UP000290900"/>
    </source>
</evidence>
<protein>
    <submittedName>
        <fullName evidence="2">DEKNAAC101559</fullName>
    </submittedName>
</protein>
<sequence length="90" mass="8176">MASSSSAASTLSLVGTANVAGNSTGTATASSNGTVSSGASSAASSSAASSSSSKAGAAMLTPVLNFSGSNAKLTTLFAGVVAVGTILASL</sequence>
<dbReference type="AlphaFoldDB" id="A0A448YIF9"/>
<dbReference type="EMBL" id="CAACVR010000006">
    <property type="protein sequence ID" value="VEU20686.1"/>
    <property type="molecule type" value="Genomic_DNA"/>
</dbReference>